<accession>A0A2Z7BES1</accession>
<name>A0A2Z7BES1_9LAMI</name>
<dbReference type="GO" id="GO:0005765">
    <property type="term" value="C:lysosomal membrane"/>
    <property type="evidence" value="ECO:0007669"/>
    <property type="project" value="UniProtKB-SubCell"/>
</dbReference>
<evidence type="ECO:0000256" key="2">
    <source>
        <dbReference type="ARBA" id="ARBA00005433"/>
    </source>
</evidence>
<protein>
    <recommendedName>
        <fullName evidence="3">BLOC-1-related complex subunit 7</fullName>
    </recommendedName>
</protein>
<dbReference type="InterPro" id="IPR032143">
    <property type="entry name" value="BORCS7"/>
</dbReference>
<sequence>MASSSGGGGSSKSTVADQISQSVQSTSNLLHLMLETSPSHSLLSKLPKKLLSKTSTIKNTELVLEQMPQVISALDAHVESGLQSLPHLDTVVQLLSNMQNCQLKSLSKIQLIQQESGPPQQDSKVG</sequence>
<reference evidence="7 8" key="1">
    <citation type="journal article" date="2015" name="Proc. Natl. Acad. Sci. U.S.A.">
        <title>The resurrection genome of Boea hygrometrica: A blueprint for survival of dehydration.</title>
        <authorList>
            <person name="Xiao L."/>
            <person name="Yang G."/>
            <person name="Zhang L."/>
            <person name="Yang X."/>
            <person name="Zhao S."/>
            <person name="Ji Z."/>
            <person name="Zhou Q."/>
            <person name="Hu M."/>
            <person name="Wang Y."/>
            <person name="Chen M."/>
            <person name="Xu Y."/>
            <person name="Jin H."/>
            <person name="Xiao X."/>
            <person name="Hu G."/>
            <person name="Bao F."/>
            <person name="Hu Y."/>
            <person name="Wan P."/>
            <person name="Li L."/>
            <person name="Deng X."/>
            <person name="Kuang T."/>
            <person name="Xiang C."/>
            <person name="Zhu J.K."/>
            <person name="Oliver M.J."/>
            <person name="He Y."/>
        </authorList>
    </citation>
    <scope>NUCLEOTIDE SEQUENCE [LARGE SCALE GENOMIC DNA]</scope>
    <source>
        <strain evidence="8">cv. XS01</strain>
    </source>
</reference>
<comment type="subcellular location">
    <subcellularLocation>
        <location evidence="1">Lysosome membrane</location>
    </subcellularLocation>
</comment>
<feature type="region of interest" description="Disordered" evidence="6">
    <location>
        <begin position="1"/>
        <end position="20"/>
    </location>
</feature>
<keyword evidence="5" id="KW-0458">Lysosome</keyword>
<gene>
    <name evidence="7" type="ORF">F511_01464</name>
</gene>
<comment type="similarity">
    <text evidence="2">Belongs to the BORCS7 family.</text>
</comment>
<keyword evidence="4" id="KW-0472">Membrane</keyword>
<evidence type="ECO:0000256" key="3">
    <source>
        <dbReference type="ARBA" id="ARBA00022295"/>
    </source>
</evidence>
<proteinExistence type="inferred from homology"/>
<evidence type="ECO:0000256" key="5">
    <source>
        <dbReference type="ARBA" id="ARBA00023228"/>
    </source>
</evidence>
<dbReference type="Pfam" id="PF16088">
    <property type="entry name" value="BORCS7"/>
    <property type="match status" value="1"/>
</dbReference>
<dbReference type="OrthoDB" id="1923377at2759"/>
<dbReference type="AlphaFoldDB" id="A0A2Z7BES1"/>
<dbReference type="EMBL" id="KV006337">
    <property type="protein sequence ID" value="KZV32953.1"/>
    <property type="molecule type" value="Genomic_DNA"/>
</dbReference>
<evidence type="ECO:0000256" key="6">
    <source>
        <dbReference type="SAM" id="MobiDB-lite"/>
    </source>
</evidence>
<evidence type="ECO:0000256" key="4">
    <source>
        <dbReference type="ARBA" id="ARBA00023136"/>
    </source>
</evidence>
<organism evidence="7 8">
    <name type="scientific">Dorcoceras hygrometricum</name>
    <dbReference type="NCBI Taxonomy" id="472368"/>
    <lineage>
        <taxon>Eukaryota</taxon>
        <taxon>Viridiplantae</taxon>
        <taxon>Streptophyta</taxon>
        <taxon>Embryophyta</taxon>
        <taxon>Tracheophyta</taxon>
        <taxon>Spermatophyta</taxon>
        <taxon>Magnoliopsida</taxon>
        <taxon>eudicotyledons</taxon>
        <taxon>Gunneridae</taxon>
        <taxon>Pentapetalae</taxon>
        <taxon>asterids</taxon>
        <taxon>lamiids</taxon>
        <taxon>Lamiales</taxon>
        <taxon>Gesneriaceae</taxon>
        <taxon>Didymocarpoideae</taxon>
        <taxon>Trichosporeae</taxon>
        <taxon>Loxocarpinae</taxon>
        <taxon>Dorcoceras</taxon>
    </lineage>
</organism>
<evidence type="ECO:0000313" key="8">
    <source>
        <dbReference type="Proteomes" id="UP000250235"/>
    </source>
</evidence>
<feature type="compositionally biased region" description="Gly residues" evidence="6">
    <location>
        <begin position="1"/>
        <end position="10"/>
    </location>
</feature>
<keyword evidence="8" id="KW-1185">Reference proteome</keyword>
<evidence type="ECO:0000313" key="7">
    <source>
        <dbReference type="EMBL" id="KZV32953.1"/>
    </source>
</evidence>
<evidence type="ECO:0000256" key="1">
    <source>
        <dbReference type="ARBA" id="ARBA00004656"/>
    </source>
</evidence>
<dbReference type="Proteomes" id="UP000250235">
    <property type="component" value="Unassembled WGS sequence"/>
</dbReference>